<dbReference type="InterPro" id="IPR010071">
    <property type="entry name" value="AA_adenyl_dom"/>
</dbReference>
<feature type="domain" description="Carrier" evidence="5">
    <location>
        <begin position="3837"/>
        <end position="3912"/>
    </location>
</feature>
<dbReference type="InterPro" id="IPR045851">
    <property type="entry name" value="AMP-bd_C_sf"/>
</dbReference>
<dbReference type="SMART" id="SM00824">
    <property type="entry name" value="PKS_TE"/>
    <property type="match status" value="1"/>
</dbReference>
<dbReference type="InterPro" id="IPR025110">
    <property type="entry name" value="AMP-bd_C"/>
</dbReference>
<dbReference type="GO" id="GO:0043041">
    <property type="term" value="P:amino acid activation for nonribosomal peptide biosynthetic process"/>
    <property type="evidence" value="ECO:0007669"/>
    <property type="project" value="TreeGrafter"/>
</dbReference>
<dbReference type="GO" id="GO:0008610">
    <property type="term" value="P:lipid biosynthetic process"/>
    <property type="evidence" value="ECO:0007669"/>
    <property type="project" value="UniProtKB-ARBA"/>
</dbReference>
<feature type="compositionally biased region" description="Low complexity" evidence="4">
    <location>
        <begin position="2634"/>
        <end position="2648"/>
    </location>
</feature>
<evidence type="ECO:0000313" key="6">
    <source>
        <dbReference type="EMBL" id="QDP81867.1"/>
    </source>
</evidence>
<dbReference type="SUPFAM" id="SSF53474">
    <property type="entry name" value="alpha/beta-Hydrolases"/>
    <property type="match status" value="1"/>
</dbReference>
<dbReference type="PANTHER" id="PTHR45527">
    <property type="entry name" value="NONRIBOSOMAL PEPTIDE SYNTHETASE"/>
    <property type="match status" value="1"/>
</dbReference>
<evidence type="ECO:0000256" key="3">
    <source>
        <dbReference type="ARBA" id="ARBA00022553"/>
    </source>
</evidence>
<dbReference type="Pfam" id="PF00501">
    <property type="entry name" value="AMP-binding"/>
    <property type="match status" value="4"/>
</dbReference>
<dbReference type="SUPFAM" id="SSF47336">
    <property type="entry name" value="ACP-like"/>
    <property type="match status" value="4"/>
</dbReference>
<dbReference type="GeneID" id="80336044"/>
<dbReference type="SUPFAM" id="SSF52777">
    <property type="entry name" value="CoA-dependent acyltransferases"/>
    <property type="match status" value="9"/>
</dbReference>
<dbReference type="GO" id="GO:0044550">
    <property type="term" value="P:secondary metabolite biosynthetic process"/>
    <property type="evidence" value="ECO:0007669"/>
    <property type="project" value="TreeGrafter"/>
</dbReference>
<dbReference type="InterPro" id="IPR020806">
    <property type="entry name" value="PKS_PP-bd"/>
</dbReference>
<dbReference type="InterPro" id="IPR001242">
    <property type="entry name" value="Condensation_dom"/>
</dbReference>
<feature type="domain" description="Carrier" evidence="5">
    <location>
        <begin position="530"/>
        <end position="607"/>
    </location>
</feature>
<organism evidence="6 7">
    <name type="scientific">Nocardia otitidiscaviarum</name>
    <dbReference type="NCBI Taxonomy" id="1823"/>
    <lineage>
        <taxon>Bacteria</taxon>
        <taxon>Bacillati</taxon>
        <taxon>Actinomycetota</taxon>
        <taxon>Actinomycetes</taxon>
        <taxon>Mycobacteriales</taxon>
        <taxon>Nocardiaceae</taxon>
        <taxon>Nocardia</taxon>
    </lineage>
</organism>
<dbReference type="Gene3D" id="3.30.300.30">
    <property type="match status" value="4"/>
</dbReference>
<dbReference type="Pfam" id="PF13193">
    <property type="entry name" value="AMP-binding_C"/>
    <property type="match status" value="4"/>
</dbReference>
<reference evidence="6 7" key="1">
    <citation type="submission" date="2019-07" db="EMBL/GenBank/DDBJ databases">
        <title>Complete Genome Sequence and Methylome Analysis of Nocardia otitidis-caviarum NEB252.</title>
        <authorList>
            <person name="Fomenkov A."/>
            <person name="Anton B.P."/>
            <person name="Vincze T."/>
            <person name="Roberts R.J."/>
        </authorList>
    </citation>
    <scope>NUCLEOTIDE SEQUENCE [LARGE SCALE GENOMIC DNA]</scope>
    <source>
        <strain evidence="6 7">NEB252</strain>
    </source>
</reference>
<dbReference type="InterPro" id="IPR020845">
    <property type="entry name" value="AMP-binding_CS"/>
</dbReference>
<dbReference type="KEGG" id="nod:FOH10_27160"/>
<dbReference type="Proteomes" id="UP000317039">
    <property type="component" value="Chromosome"/>
</dbReference>
<dbReference type="FunFam" id="1.10.1200.10:FF:000016">
    <property type="entry name" value="Non-ribosomal peptide synthase"/>
    <property type="match status" value="1"/>
</dbReference>
<keyword evidence="2" id="KW-0596">Phosphopantetheine</keyword>
<dbReference type="PROSITE" id="PS00455">
    <property type="entry name" value="AMP_BINDING"/>
    <property type="match status" value="4"/>
</dbReference>
<dbReference type="SUPFAM" id="SSF56801">
    <property type="entry name" value="Acetyl-CoA synthetase-like"/>
    <property type="match status" value="4"/>
</dbReference>
<dbReference type="InterPro" id="IPR009081">
    <property type="entry name" value="PP-bd_ACP"/>
</dbReference>
<dbReference type="RefSeq" id="WP_143982834.1">
    <property type="nucleotide sequence ID" value="NZ_CP041695.1"/>
</dbReference>
<dbReference type="Gene3D" id="3.30.559.30">
    <property type="entry name" value="Nonribosomal peptide synthetase, condensation domain"/>
    <property type="match status" value="4"/>
</dbReference>
<dbReference type="Pfam" id="PF00975">
    <property type="entry name" value="Thioesterase"/>
    <property type="match status" value="1"/>
</dbReference>
<dbReference type="CDD" id="cd17646">
    <property type="entry name" value="A_NRPS_AB3403-like"/>
    <property type="match status" value="1"/>
</dbReference>
<evidence type="ECO:0000256" key="2">
    <source>
        <dbReference type="ARBA" id="ARBA00022450"/>
    </source>
</evidence>
<accession>A0A516NSI7</accession>
<dbReference type="GO" id="GO:0003824">
    <property type="term" value="F:catalytic activity"/>
    <property type="evidence" value="ECO:0007669"/>
    <property type="project" value="InterPro"/>
</dbReference>
<dbReference type="FunFam" id="1.10.1200.10:FF:000005">
    <property type="entry name" value="Nonribosomal peptide synthetase 1"/>
    <property type="match status" value="1"/>
</dbReference>
<feature type="domain" description="Carrier" evidence="5">
    <location>
        <begin position="1595"/>
        <end position="1670"/>
    </location>
</feature>
<dbReference type="InterPro" id="IPR000873">
    <property type="entry name" value="AMP-dep_synth/lig_dom"/>
</dbReference>
<evidence type="ECO:0000313" key="7">
    <source>
        <dbReference type="Proteomes" id="UP000317039"/>
    </source>
</evidence>
<dbReference type="Gene3D" id="3.40.50.1820">
    <property type="entry name" value="alpha/beta hydrolase"/>
    <property type="match status" value="1"/>
</dbReference>
<dbReference type="Gene3D" id="1.10.1200.10">
    <property type="entry name" value="ACP-like"/>
    <property type="match status" value="3"/>
</dbReference>
<sequence length="4673" mass="500501">MTRPVRQRPTRTRRPRVTTLPQLMASAVEANPSGEAIVYADAAATLGTLRYAELDARSTRLARLLIERGIGPEDLVAVGIPRSLDSVVAVWAVAKTGAGYVPVDPNYPADRVTHMVTDSRAVLGLTVAAVRDDLADDVEWLTIDTAGFERQVASYSEEAITSADRVRQLRAEHPAYVIYTSGSTGKPKGVVVTQAGLSGFCDEQRERYRTGTESRALHFASPSFDASVLELLLALGGAGTLVVASPEVLGGDELAALLRRERVTHAFITPAALASVDPTGLDELRVVVAGGEACPPDLVRRWVLPIAGGGTREFYNGYGPTETTIMTNISAPLVPGELVTIGGPVRGITEYVLDERLVPVVDGVVGELYITGAQVARGYHERPSLTAARFVANPLDPGGSRLYRTGDLVRRTPSGDVEYLGRNDFQVKVRGFRIELGEIDAVLGSHDSVDFAVTVGHQLDSGATILAAYVHAAPGASVDVDELTAYAEQSLPAHMVPTTIMVLDTIPLTPVGKLDRRALPAPQLRTKEFRAPAGRLEELVAGVFADLLDPGDPIGADDDFFELGGNSLIATRVAARLGAEISARVPARMIFTASTVAGLAAQLEPLVGAGGRPALTPQPRPDRIPLSLAQQRMWFLNQFDTASAANNIPFAIRLTGALDIAALRAAIGDLVRRHETLRTVYPAVDGTGYQVVLPAEQAIPELEPQVVEPERVAEWLTGLALRGFDVAAEVPLRIELAEIGRDDYVIAVVVHHIAADGASVGPFMRDLLAAFFARRGGEAPTWEPLAVQYADYTLWQRALLGDEHEPGSLAANQIAYWRETLAGIPDRLDLPADRPRPSIASGRGAVYTFEIDAALHARLTELAHDSGASPFMVVHGALAALLARLSGTDDIVIGTPVAGRGERELDDLIGMFVNTLVLRTRVDAGASFADLLENAKETDLAAFSHAELPFERLVEILDPVRSQAHHPLFQVALFFHNIETPRMELPGLTAEAVEFDGAVAKFDLQLSVIPRERDGAADGMTAVFTYATDLFDEVTVAEFAQRLVRVLTAVTDDPSTALGEIDLLDAAERERILHHWNDTAHPIAPELLLDEYRRAVRRHPDAVAVVYEGAELTYREFDERVNRLARLLIAEGVGAESLVGLAIRRSLDLVVGMYAIITAGGAYVPLDPDHPAERIAHILDTAQPVAVLTTSADEVPVPEGTPVIRLDTAPLDEFAAAPVTSGELLRPVRPEHPAYVIFTSGSTGRPKGVAVSHAAIHNQTTWMLAAYPLTPDDVYFQKTATTFDVSLWGYFMPLRTGSKLVVGTHDGHRDPLYVAETIAREGVTITDFVPSMLTVFAAHTAPGSIPSLQDVFVIGEALPPETVASFAAVSGARVHNLYGPTEAAVSITYWQARGDERSSVPIGLPQWNSRVYVLDSRLRPVPAGVAGELYLAGDQLARGYVRRPDLTSDRFVANPFGRGERMYRTGDLVVWRESDGVRPERLDYIGRTDFQVKFRGQRIELGEIETALLAQPAVSAAVALVVPSELGDQLVAYAVPTPGHTIEQTELLAALADSLPQYMIPATVVTLAEFPLNASGKLDRKALPEPTFAGREFRAPATPVEEIVAGVFAEVLGVERVGADDDFFALGGNSLVATQVVARLGAAIGARVPVRTLFETPTVTALAAAVESQTRQGRTHELGGIERPERLPLSLAQQRMWFLNRFSDLGDGTVSAGSAAYNLPFALRLSGSLDTEALAYALDDVVTRHEVLRTVYPETADGPVQVVLPAGSPEAAVRLAPVRVTSEEAFAAVAELAATPFDVTREVPIRVRLLEISDLAPGSRREYVLAVVAHHIAADASSMGPLVRDIMTAYAARTGGYEPGWQPLAVQYADYALWQRAVLGDEHDPESIAAQQIDYWRTALADLPDLLELPTDRPRPAVASLAGARVDVTIDADTHAGLVRLAREHNATMFMVVHTAFAVLLARLSGSGDIAIGTPVAGRGERELDDLIGMFVNTVVFRTRLDGGDTFADVLARQRDIDLQAFSHADIPFERLVEVLSPPRTTAHHPLFQVGLSFQNMARAALELPGLTIAGVDADLDVSQFDLHLIVSDGYDEHGAPAGIGGFITYATDLFDERTVIGFVERLNRLLAAVVADSAARVGDIDLLAPTERTELLQARNDTAHRVEATTLAALLDRSINTVPGAIALIGPDGDTVSYAELSKRVNRLARHLISLGVGPEARVALALRRSVDLVVAMYAVSVAGGAYVPVDPDQAADRTNYVLDTATPVCVLTNAAADFHTDRAPLVRMDELDLGTVDFMALTDADRIAPLRPEHTAYVIFTSGSTGRPKGVAVPHAAIVNQLQWKTAEFGLGAADAVLLKTAATFDLSVWEFWSAAVSGGRLVIASPDGHRDPAYLNDLMSREQVTTLHVVPSMLDALLTESGGSLAGSLRRVLAIGEALPAITAQRFRAANAQARLFNLYGPTEAAVSITTHLVTDADSGSVSIGAPEWNSQVYVLDSRLHPVPDGVAGELYLAGAQLARGYFARPDLTADRFVANPFAVDGSRMYRTGDLVAWNESGELEYRGRTDFQVKIRGFRIELGEIESALLALPEVAQTAVLAKSDARTGDRLVAYVVPAVDRRDAAEVSSSGGDLAVALGQSAPGAQGGQAQPRTPEADPFSMAGPGVSEPAQLDTAGLKQALSAALPSYMVPSAFVVLDELPLNVNGKLDRKALPEPEFESTAFRAPATPIEEIVANVFAEVLGAERVGADDDFFALGGNSLLATQVAARIGAALDARVPVRVLFEASSVAGLAAKVEQHAGAGDRRALTAQERPERVPLSLAQQRMWFLNQFDTASAAYNIPVAVRLTGDLDVEALQQAVADVIARHETLRTIYPQANGTAHQLILPPSQAIPDLTPTPVTPATLRDSITTIATTGFDVTTEVPLRAALFHIHTGDSGIHTGDSGVHPGDSGDHAGGPGSDTGDPRIHAGEPVVHTGDSGTPATDPEYVLVFVAHHISADGWSMGPLTRDVMLAYAARSHGEAPSWTPLPVQYADYTLWQREVLGAEDDPQSLIAAQTDYWRTELADLPDEINLPSDRPRPPVASFRGGTVSFPISAEIQAGLREIARERNATMFMVVHTALAVFLSRLSGTSDIAIGTPVAGRGEAELDDVIGMFVNTLVLRTRVAGELTFDDLLAEVKDTDLRAFAHADLPFERLVEVLNPERNTARNPLFQVMLAFQNLHDSSFDLPGLRITPLESDAQTSQFDLALALRETGDAGIYAVFTYARDLFDEATVEVFAQRFTALLAELTTRRDTPVGDLPLLDPVEYELLTHVHGDDVMATGLLPDLLTAGLRHGRDRIAVRWRGNSISYGDLDEYSSRLARLLIDRGVGPEKLVAVAFPRSLGMVMAVLAISKAGGAHVPIDPTYPADRVRHMITDSGAMLGLTSKAYADILPTEVDWLVMDDPATDQLVSLRSNAPVTDADRRAPLRMRHPAYMIYTSGSTGRPKGVVVTHAGVGGLADYATSRYDLHPDHRMLHICSPSFDPSVLEWVCAFYTGATLVIVPSEIMGGPELAELMRAEQVTHAIITPAVLGTMDPDGLEQLEMLSVGGDVTTPELLAKWQPGRVYHNAYGPTETTIISSYAQLTPGRHITIGTPVHGMSALVLDARLHPVPPGVAGELYLAGGALARGYHNRPGLSAERFVANPWGAPGSRMYRTGDVVRWYAEPQDRSGNRALPSIQWELDYVGRSDFQVKIRGFRIELGEIDAVLASHPDVDFAVTLGRANSAGVTMLVSYVRGKSDRAVDPDALTDFAAHSLPPHMVPAAVVVLDEVPLTPVGKLDRAALPEPVLAQREYRAPGTPLEEAVAAAFAEVLGVERVGADDDFFALGGNSLLATRVVIDLHERTGARIAVAAFFGDATVSGLARQLGILLESEQDVEAAVAAALAVVLPLRAEGQRPPLFVLHPLGGLSWCYSGFTRHLPVEQPILGIQTPALTEPDYVPESLADIADRYTAEIRRAQPEGPYRLLGWSLGGTLAHAVATRLQSAGERVDLLAILDGYPRVDDTDFRSAVRETFTSLGVAVDDLPDTGNLTELGDAALAALHASIAGELAAMTPERLRHIYQVAMRSVELADVEPTEMFRGNLQFFTATVDRTETMRQWSAADWQPYVSGRIVDHAIDVPHEQMTGDAALTVIGPRIAELLDSAEELRASQREPDDHEAAAPDRAPHEASSAVIGSPFGPAVPVDATVVSGAGSDLDAEVSSGPVEVSPLPPGVVDVLAAEPSGLVIRVITLDIAADCPPWRVRQSVAALFERHPGLRARLRRDADGLSFEYPDADPEDAVVWRFDWAGETSGDLVDSVIRAAAAELDPDKGRNVRFVLLDAKEVDPVAETVDEAAATLVVIANGLVVDDTSWRTIIEELTASWSGGHATPPAAVAHPAGLARELARRADHPDIVAELPWWLDALDAGPITDADPAGGRGRITVTITAEGAGAVDTVARRYQATIDEVLLTALAVTLPALDGMAELLGSVVRLPADGRLFGDPDAQRAIGAFTTSYPLPLRLNAVDFDEIRQGGPVAGSVIQHVRDMCRTVPSQGVGFGLLRHLGTAAPELAGAAGRIGFRYRDLRPARVHPETAAPDLHLDITVDTTQDGFIARFDYAGAVLSLDQVKGLVEGWVQALGGLAEHGRASNT</sequence>
<dbReference type="NCBIfam" id="TIGR01733">
    <property type="entry name" value="AA-adenyl-dom"/>
    <property type="match status" value="4"/>
</dbReference>
<dbReference type="InterPro" id="IPR023213">
    <property type="entry name" value="CAT-like_dom_sf"/>
</dbReference>
<dbReference type="FunFam" id="3.40.50.12780:FF:000012">
    <property type="entry name" value="Non-ribosomal peptide synthetase"/>
    <property type="match status" value="2"/>
</dbReference>
<proteinExistence type="predicted"/>
<dbReference type="FunFam" id="2.30.38.10:FF:000001">
    <property type="entry name" value="Non-ribosomal peptide synthetase PvdI"/>
    <property type="match status" value="1"/>
</dbReference>
<feature type="region of interest" description="Disordered" evidence="4">
    <location>
        <begin position="2937"/>
        <end position="2979"/>
    </location>
</feature>
<protein>
    <submittedName>
        <fullName evidence="6">Amino acid adenylation domain-containing protein</fullName>
    </submittedName>
</protein>
<feature type="domain" description="Carrier" evidence="5">
    <location>
        <begin position="2723"/>
        <end position="2798"/>
    </location>
</feature>
<evidence type="ECO:0000256" key="4">
    <source>
        <dbReference type="SAM" id="MobiDB-lite"/>
    </source>
</evidence>
<dbReference type="PROSITE" id="PS00012">
    <property type="entry name" value="PHOSPHOPANTETHEINE"/>
    <property type="match status" value="3"/>
</dbReference>
<dbReference type="PROSITE" id="PS50075">
    <property type="entry name" value="CARRIER"/>
    <property type="match status" value="4"/>
</dbReference>
<dbReference type="CDD" id="cd05930">
    <property type="entry name" value="A_NRPS"/>
    <property type="match status" value="1"/>
</dbReference>
<feature type="region of interest" description="Disordered" evidence="4">
    <location>
        <begin position="4189"/>
        <end position="4218"/>
    </location>
</feature>
<dbReference type="Gene3D" id="2.30.38.10">
    <property type="entry name" value="Luciferase, Domain 3"/>
    <property type="match status" value="4"/>
</dbReference>
<dbReference type="CDD" id="cd19540">
    <property type="entry name" value="LCL_NRPS-like"/>
    <property type="match status" value="3"/>
</dbReference>
<feature type="compositionally biased region" description="Basic and acidic residues" evidence="4">
    <location>
        <begin position="4189"/>
        <end position="4209"/>
    </location>
</feature>
<dbReference type="InterPro" id="IPR036736">
    <property type="entry name" value="ACP-like_sf"/>
</dbReference>
<evidence type="ECO:0000256" key="1">
    <source>
        <dbReference type="ARBA" id="ARBA00001957"/>
    </source>
</evidence>
<dbReference type="Gene3D" id="3.40.50.980">
    <property type="match status" value="8"/>
</dbReference>
<dbReference type="FunFam" id="3.30.300.30:FF:000015">
    <property type="entry name" value="Nonribosomal peptide synthase SidD"/>
    <property type="match status" value="2"/>
</dbReference>
<dbReference type="PANTHER" id="PTHR45527:SF1">
    <property type="entry name" value="FATTY ACID SYNTHASE"/>
    <property type="match status" value="1"/>
</dbReference>
<dbReference type="FunFam" id="3.40.50.980:FF:000001">
    <property type="entry name" value="Non-ribosomal peptide synthetase"/>
    <property type="match status" value="4"/>
</dbReference>
<dbReference type="SMART" id="SM00823">
    <property type="entry name" value="PKS_PP"/>
    <property type="match status" value="4"/>
</dbReference>
<feature type="region of interest" description="Disordered" evidence="4">
    <location>
        <begin position="2633"/>
        <end position="2666"/>
    </location>
</feature>
<dbReference type="GO" id="GO:0072330">
    <property type="term" value="P:monocarboxylic acid biosynthetic process"/>
    <property type="evidence" value="ECO:0007669"/>
    <property type="project" value="UniProtKB-ARBA"/>
</dbReference>
<dbReference type="GO" id="GO:0005829">
    <property type="term" value="C:cytosol"/>
    <property type="evidence" value="ECO:0007669"/>
    <property type="project" value="TreeGrafter"/>
</dbReference>
<dbReference type="InterPro" id="IPR020802">
    <property type="entry name" value="TesA-like"/>
</dbReference>
<evidence type="ECO:0000259" key="5">
    <source>
        <dbReference type="PROSITE" id="PS50075"/>
    </source>
</evidence>
<dbReference type="Pfam" id="PF00668">
    <property type="entry name" value="Condensation"/>
    <property type="match status" value="5"/>
</dbReference>
<dbReference type="InterPro" id="IPR006162">
    <property type="entry name" value="Ppantetheine_attach_site"/>
</dbReference>
<dbReference type="GO" id="GO:0031177">
    <property type="term" value="F:phosphopantetheine binding"/>
    <property type="evidence" value="ECO:0007669"/>
    <property type="project" value="InterPro"/>
</dbReference>
<dbReference type="NCBIfam" id="NF003417">
    <property type="entry name" value="PRK04813.1"/>
    <property type="match status" value="5"/>
</dbReference>
<name>A0A516NSI7_9NOCA</name>
<dbReference type="InterPro" id="IPR029058">
    <property type="entry name" value="AB_hydrolase_fold"/>
</dbReference>
<dbReference type="Gene3D" id="3.30.559.10">
    <property type="entry name" value="Chloramphenicol acetyltransferase-like domain"/>
    <property type="match status" value="4"/>
</dbReference>
<comment type="cofactor">
    <cofactor evidence="1">
        <name>pantetheine 4'-phosphate</name>
        <dbReference type="ChEBI" id="CHEBI:47942"/>
    </cofactor>
</comment>
<keyword evidence="3" id="KW-0597">Phosphoprotein</keyword>
<gene>
    <name evidence="6" type="ORF">FOH10_27160</name>
</gene>
<dbReference type="EMBL" id="CP041695">
    <property type="protein sequence ID" value="QDP81867.1"/>
    <property type="molecule type" value="Genomic_DNA"/>
</dbReference>
<dbReference type="UniPathway" id="UPA00011"/>
<dbReference type="Pfam" id="PF00550">
    <property type="entry name" value="PP-binding"/>
    <property type="match status" value="4"/>
</dbReference>
<dbReference type="InterPro" id="IPR001031">
    <property type="entry name" value="Thioesterase"/>
</dbReference>